<comment type="pathway">
    <text evidence="2">Cofactor biosynthesis; ubiquinone biosynthesis.</text>
</comment>
<feature type="domain" description="FAD-binding" evidence="9">
    <location>
        <begin position="19"/>
        <end position="376"/>
    </location>
</feature>
<name>A0ABW8U4Q7_9GAMM</name>
<evidence type="ECO:0000256" key="3">
    <source>
        <dbReference type="ARBA" id="ARBA00005349"/>
    </source>
</evidence>
<comment type="similarity">
    <text evidence="3">Belongs to the UbiH/COQ6 family.</text>
</comment>
<accession>A0ABW8U4Q7</accession>
<dbReference type="SUPFAM" id="SSF51905">
    <property type="entry name" value="FAD/NAD(P)-binding domain"/>
    <property type="match status" value="1"/>
</dbReference>
<dbReference type="InterPro" id="IPR036188">
    <property type="entry name" value="FAD/NAD-bd_sf"/>
</dbReference>
<organism evidence="10 11">
    <name type="scientific">Moraxella oculi</name>
    <dbReference type="NCBI Taxonomy" id="2940516"/>
    <lineage>
        <taxon>Bacteria</taxon>
        <taxon>Pseudomonadati</taxon>
        <taxon>Pseudomonadota</taxon>
        <taxon>Gammaproteobacteria</taxon>
        <taxon>Moraxellales</taxon>
        <taxon>Moraxellaceae</taxon>
        <taxon>Moraxella</taxon>
    </lineage>
</organism>
<evidence type="ECO:0000256" key="6">
    <source>
        <dbReference type="ARBA" id="ARBA00023002"/>
    </source>
</evidence>
<evidence type="ECO:0000256" key="2">
    <source>
        <dbReference type="ARBA" id="ARBA00004749"/>
    </source>
</evidence>
<dbReference type="GO" id="GO:0004497">
    <property type="term" value="F:monooxygenase activity"/>
    <property type="evidence" value="ECO:0007669"/>
    <property type="project" value="UniProtKB-KW"/>
</dbReference>
<comment type="caution">
    <text evidence="10">The sequence shown here is derived from an EMBL/GenBank/DDBJ whole genome shotgun (WGS) entry which is preliminary data.</text>
</comment>
<keyword evidence="8" id="KW-0472">Membrane</keyword>
<evidence type="ECO:0000313" key="11">
    <source>
        <dbReference type="Proteomes" id="UP001624684"/>
    </source>
</evidence>
<dbReference type="Pfam" id="PF01494">
    <property type="entry name" value="FAD_binding_3"/>
    <property type="match status" value="1"/>
</dbReference>
<dbReference type="PROSITE" id="PS01304">
    <property type="entry name" value="UBIH"/>
    <property type="match status" value="1"/>
</dbReference>
<dbReference type="EMBL" id="JBJJXE010000001">
    <property type="protein sequence ID" value="MFL1731588.1"/>
    <property type="molecule type" value="Genomic_DNA"/>
</dbReference>
<evidence type="ECO:0000256" key="1">
    <source>
        <dbReference type="ARBA" id="ARBA00001974"/>
    </source>
</evidence>
<evidence type="ECO:0000313" key="10">
    <source>
        <dbReference type="EMBL" id="MFL1731588.1"/>
    </source>
</evidence>
<keyword evidence="4" id="KW-0285">Flavoprotein</keyword>
<keyword evidence="5" id="KW-0274">FAD</keyword>
<dbReference type="InterPro" id="IPR051205">
    <property type="entry name" value="UbiH/COQ6_monooxygenase"/>
</dbReference>
<reference evidence="10 11" key="1">
    <citation type="submission" date="2024-11" db="EMBL/GenBank/DDBJ databases">
        <title>First Report of Moraxella oculi in Brazil in an Infectious Bovine Keratoconjunctivitis Outbreak.</title>
        <authorList>
            <person name="Carvalho C.V."/>
            <person name="Domingues R."/>
            <person name="Coutinho C."/>
            <person name="Honorio N.T.B.S."/>
            <person name="Faza D.R.L.R."/>
            <person name="Carvalho W.A."/>
            <person name="Machado A.B.F."/>
            <person name="Martins M.F."/>
            <person name="Gaspar E.B."/>
        </authorList>
    </citation>
    <scope>NUCLEOTIDE SEQUENCE [LARGE SCALE GENOMIC DNA]</scope>
    <source>
        <strain evidence="10 11">2117LE</strain>
    </source>
</reference>
<gene>
    <name evidence="10" type="ORF">ACJHVH_01035</name>
</gene>
<evidence type="ECO:0000256" key="8">
    <source>
        <dbReference type="SAM" id="Phobius"/>
    </source>
</evidence>
<proteinExistence type="inferred from homology"/>
<keyword evidence="11" id="KW-1185">Reference proteome</keyword>
<dbReference type="Proteomes" id="UP001624684">
    <property type="component" value="Unassembled WGS sequence"/>
</dbReference>
<dbReference type="InterPro" id="IPR002938">
    <property type="entry name" value="FAD-bd"/>
</dbReference>
<dbReference type="Gene3D" id="3.50.50.60">
    <property type="entry name" value="FAD/NAD(P)-binding domain"/>
    <property type="match status" value="2"/>
</dbReference>
<feature type="transmembrane region" description="Helical" evidence="8">
    <location>
        <begin position="21"/>
        <end position="40"/>
    </location>
</feature>
<evidence type="ECO:0000256" key="4">
    <source>
        <dbReference type="ARBA" id="ARBA00022630"/>
    </source>
</evidence>
<keyword evidence="7 10" id="KW-0503">Monooxygenase</keyword>
<dbReference type="RefSeq" id="WP_407068448.1">
    <property type="nucleotide sequence ID" value="NZ_JBJJXE010000001.1"/>
</dbReference>
<dbReference type="PANTHER" id="PTHR43876:SF7">
    <property type="entry name" value="UBIQUINONE BIOSYNTHESIS MONOOXYGENASE COQ6, MITOCHONDRIAL"/>
    <property type="match status" value="1"/>
</dbReference>
<dbReference type="PANTHER" id="PTHR43876">
    <property type="entry name" value="UBIQUINONE BIOSYNTHESIS MONOOXYGENASE COQ6, MITOCHONDRIAL"/>
    <property type="match status" value="1"/>
</dbReference>
<keyword evidence="8" id="KW-1133">Transmembrane helix</keyword>
<keyword evidence="8" id="KW-0812">Transmembrane</keyword>
<dbReference type="InterPro" id="IPR018168">
    <property type="entry name" value="Ubi_Hdrlase_CS"/>
</dbReference>
<dbReference type="InterPro" id="IPR010971">
    <property type="entry name" value="UbiH/COQ6"/>
</dbReference>
<evidence type="ECO:0000256" key="7">
    <source>
        <dbReference type="ARBA" id="ARBA00023033"/>
    </source>
</evidence>
<keyword evidence="6" id="KW-0560">Oxidoreductase</keyword>
<evidence type="ECO:0000256" key="5">
    <source>
        <dbReference type="ARBA" id="ARBA00022827"/>
    </source>
</evidence>
<sequence>MTRATRFSMKFDEMMHLQTEVLIVGGGVVGKVLAIGLAGLKKSVTLIDMKPKLTSLARKQRLSKRDARVYALNLASLNLLTHVGVHQFIRHADYVDMQVWQGDGRGELRFKKSHDAKILGSMVEPSVIDEALDERAGSADIMPFLTILNDTMLDESFDIDVRTTNNDGLVNVIVRQQDKKILIETKLLVGADGRESAVRRMSGIQTDRLDYHQTAICCAIHTTKPHGNTARQAMLNTGTLALLPLADMSADDAGCWQSVVWTLPTKLAKTYLSLSTDELAQKLALASSFELGEIVAVESVASFALSAQVAKSHTAPRTLLMGDAAHGVHPLAGQGLNLGLADVQALLDLMECCDLSDNHQNARLLRRYERARRAKNALMMHSFSLINHVFVGDVFQREPMRFIRSEMVSMTGKIRPLMEFFNKKASGF</sequence>
<protein>
    <submittedName>
        <fullName evidence="10">FAD-dependent monooxygenase</fullName>
    </submittedName>
</protein>
<dbReference type="NCBIfam" id="TIGR01988">
    <property type="entry name" value="Ubi-OHases"/>
    <property type="match status" value="1"/>
</dbReference>
<evidence type="ECO:0000259" key="9">
    <source>
        <dbReference type="Pfam" id="PF01494"/>
    </source>
</evidence>
<comment type="cofactor">
    <cofactor evidence="1">
        <name>FAD</name>
        <dbReference type="ChEBI" id="CHEBI:57692"/>
    </cofactor>
</comment>
<dbReference type="PRINTS" id="PR00420">
    <property type="entry name" value="RNGMNOXGNASE"/>
</dbReference>